<keyword evidence="1" id="KW-0472">Membrane</keyword>
<name>A0A2R6B0B8_9ARCH</name>
<feature type="transmembrane region" description="Helical" evidence="1">
    <location>
        <begin position="16"/>
        <end position="37"/>
    </location>
</feature>
<evidence type="ECO:0000256" key="1">
    <source>
        <dbReference type="SAM" id="Phobius"/>
    </source>
</evidence>
<sequence length="201" mass="21565">MLFLIEEHMIEQHNKFFVLLAAIIIVLVISLAPTMLANHSRLATSRLGSIANEVGGITGLKAPPDFRIVGNNTAEFTTTQNGNVSGSVTLQILNPEPIGVYIDDLGFNGSSTLPAGISVVVTAGNIQFPLERLSTIKSVFNGKSPLVPTSGLTTLFFDYLIHVGKTVAPGTYDVNLYFVIFRDGGSVIYSGYTFTVVLNVE</sequence>
<protein>
    <submittedName>
        <fullName evidence="2">Uncharacterized protein</fullName>
    </submittedName>
</protein>
<keyword evidence="1" id="KW-1133">Transmembrane helix</keyword>
<evidence type="ECO:0000313" key="2">
    <source>
        <dbReference type="EMBL" id="PSN92091.1"/>
    </source>
</evidence>
<proteinExistence type="predicted"/>
<organism evidence="2 3">
    <name type="scientific">Candidatus Marsarchaeota G2 archaeon OSP_D</name>
    <dbReference type="NCBI Taxonomy" id="1978157"/>
    <lineage>
        <taxon>Archaea</taxon>
        <taxon>Candidatus Marsarchaeota</taxon>
        <taxon>Candidatus Marsarchaeota group 2</taxon>
    </lineage>
</organism>
<dbReference type="Proteomes" id="UP000240322">
    <property type="component" value="Unassembled WGS sequence"/>
</dbReference>
<evidence type="ECO:0000313" key="3">
    <source>
        <dbReference type="Proteomes" id="UP000240322"/>
    </source>
</evidence>
<dbReference type="AlphaFoldDB" id="A0A2R6B0B8"/>
<dbReference type="EMBL" id="NEXE01000010">
    <property type="protein sequence ID" value="PSN92091.1"/>
    <property type="molecule type" value="Genomic_DNA"/>
</dbReference>
<keyword evidence="1" id="KW-0812">Transmembrane</keyword>
<reference evidence="2 3" key="1">
    <citation type="submission" date="2017-04" db="EMBL/GenBank/DDBJ databases">
        <title>Novel microbial lineages endemic to geothermal iron-oxide mats fill important gaps in the evolutionary history of Archaea.</title>
        <authorList>
            <person name="Jay Z.J."/>
            <person name="Beam J.P."/>
            <person name="Dlakic M."/>
            <person name="Rusch D.B."/>
            <person name="Kozubal M.A."/>
            <person name="Inskeep W.P."/>
        </authorList>
    </citation>
    <scope>NUCLEOTIDE SEQUENCE [LARGE SCALE GENOMIC DNA]</scope>
    <source>
        <strain evidence="2">OSP_D</strain>
    </source>
</reference>
<accession>A0A2R6B0B8</accession>
<gene>
    <name evidence="2" type="ORF">B9Q03_02095</name>
</gene>
<comment type="caution">
    <text evidence="2">The sequence shown here is derived from an EMBL/GenBank/DDBJ whole genome shotgun (WGS) entry which is preliminary data.</text>
</comment>